<evidence type="ECO:0000256" key="23">
    <source>
        <dbReference type="SAM" id="Phobius"/>
    </source>
</evidence>
<feature type="region of interest" description="Disordered" evidence="22">
    <location>
        <begin position="1"/>
        <end position="22"/>
    </location>
</feature>
<dbReference type="RefSeq" id="WP_184094393.1">
    <property type="nucleotide sequence ID" value="NZ_JACIJH010000001.1"/>
</dbReference>
<dbReference type="PANTHER" id="PTHR33751:SF1">
    <property type="entry name" value="CBB3-TYPE CYTOCHROME C OXIDASE SUBUNIT FIXP"/>
    <property type="match status" value="1"/>
</dbReference>
<dbReference type="Pfam" id="PF13442">
    <property type="entry name" value="Cytochrome_CBB3"/>
    <property type="match status" value="2"/>
</dbReference>
<evidence type="ECO:0000256" key="20">
    <source>
        <dbReference type="PIRSR" id="PIRSR000006-1"/>
    </source>
</evidence>
<evidence type="ECO:0000256" key="4">
    <source>
        <dbReference type="ARBA" id="ARBA00022448"/>
    </source>
</evidence>
<proteinExistence type="inferred from homology"/>
<evidence type="ECO:0000313" key="25">
    <source>
        <dbReference type="EMBL" id="MBB5704865.1"/>
    </source>
</evidence>
<evidence type="ECO:0000256" key="7">
    <source>
        <dbReference type="ARBA" id="ARBA00022617"/>
    </source>
</evidence>
<comment type="function">
    <text evidence="19">C-type cytochrome. Part of the cbb3-type cytochrome c oxidase complex.</text>
</comment>
<feature type="binding site" description="axial binding residue" evidence="20">
    <location>
        <position position="175"/>
    </location>
    <ligand>
        <name>heme c</name>
        <dbReference type="ChEBI" id="CHEBI:61717"/>
        <label>2</label>
    </ligand>
    <ligandPart>
        <name>Fe</name>
        <dbReference type="ChEBI" id="CHEBI:18248"/>
    </ligandPart>
</feature>
<feature type="compositionally biased region" description="Gly residues" evidence="22">
    <location>
        <begin position="306"/>
        <end position="316"/>
    </location>
</feature>
<keyword evidence="14 23" id="KW-1133">Transmembrane helix</keyword>
<evidence type="ECO:0000256" key="2">
    <source>
        <dbReference type="ARBA" id="ARBA00004673"/>
    </source>
</evidence>
<protein>
    <recommendedName>
        <fullName evidence="19">Cbb3-type cytochrome c oxidase subunit</fullName>
    </recommendedName>
</protein>
<feature type="region of interest" description="Disordered" evidence="22">
    <location>
        <begin position="292"/>
        <end position="316"/>
    </location>
</feature>
<reference evidence="25 26" key="1">
    <citation type="submission" date="2020-08" db="EMBL/GenBank/DDBJ databases">
        <title>Genomic Encyclopedia of Type Strains, Phase IV (KMG-IV): sequencing the most valuable type-strain genomes for metagenomic binning, comparative biology and taxonomic classification.</title>
        <authorList>
            <person name="Goeker M."/>
        </authorList>
    </citation>
    <scope>NUCLEOTIDE SEQUENCE [LARGE SCALE GENOMIC DNA]</scope>
    <source>
        <strain evidence="25 26">DSM 27163</strain>
    </source>
</reference>
<dbReference type="PRINTS" id="PR00605">
    <property type="entry name" value="CYTCHROMECIC"/>
</dbReference>
<dbReference type="InterPro" id="IPR036909">
    <property type="entry name" value="Cyt_c-like_dom_sf"/>
</dbReference>
<feature type="binding site" description="covalent" evidence="21">
    <location>
        <position position="220"/>
    </location>
    <ligand>
        <name>heme c</name>
        <dbReference type="ChEBI" id="CHEBI:61717"/>
        <label>2</label>
    </ligand>
</feature>
<keyword evidence="4 19" id="KW-0813">Transport</keyword>
<dbReference type="GO" id="GO:0006119">
    <property type="term" value="P:oxidative phosphorylation"/>
    <property type="evidence" value="ECO:0007669"/>
    <property type="project" value="UniProtKB-UniPathway"/>
</dbReference>
<comment type="subcellular location">
    <subcellularLocation>
        <location evidence="1 19">Cell inner membrane</location>
    </subcellularLocation>
</comment>
<evidence type="ECO:0000256" key="1">
    <source>
        <dbReference type="ARBA" id="ARBA00004533"/>
    </source>
</evidence>
<dbReference type="AlphaFoldDB" id="A0A7W9EQ56"/>
<comment type="pathway">
    <text evidence="2 19">Energy metabolism; oxidative phosphorylation.</text>
</comment>
<keyword evidence="9 23" id="KW-0812">Transmembrane</keyword>
<dbReference type="Gene3D" id="1.10.760.10">
    <property type="entry name" value="Cytochrome c-like domain"/>
    <property type="match status" value="2"/>
</dbReference>
<evidence type="ECO:0000313" key="26">
    <source>
        <dbReference type="Proteomes" id="UP000537161"/>
    </source>
</evidence>
<feature type="domain" description="Cytochrome c" evidence="24">
    <location>
        <begin position="207"/>
        <end position="288"/>
    </location>
</feature>
<keyword evidence="6 19" id="KW-0997">Cell inner membrane</keyword>
<dbReference type="GO" id="GO:0016491">
    <property type="term" value="F:oxidoreductase activity"/>
    <property type="evidence" value="ECO:0007669"/>
    <property type="project" value="UniProtKB-KW"/>
</dbReference>
<feature type="binding site" description="axial binding residue" evidence="20">
    <location>
        <position position="265"/>
    </location>
    <ligand>
        <name>heme c</name>
        <dbReference type="ChEBI" id="CHEBI:61717"/>
        <label>1</label>
    </ligand>
    <ligandPart>
        <name>Fe</name>
        <dbReference type="ChEBI" id="CHEBI:18248"/>
    </ligandPart>
</feature>
<evidence type="ECO:0000256" key="3">
    <source>
        <dbReference type="ARBA" id="ARBA00006113"/>
    </source>
</evidence>
<keyword evidence="12 19" id="KW-0375">Hydrogen ion transport</keyword>
<evidence type="ECO:0000256" key="12">
    <source>
        <dbReference type="ARBA" id="ARBA00022781"/>
    </source>
</evidence>
<comment type="caution">
    <text evidence="25">The sequence shown here is derived from an EMBL/GenBank/DDBJ whole genome shotgun (WGS) entry which is preliminary data.</text>
</comment>
<dbReference type="InterPro" id="IPR032858">
    <property type="entry name" value="CcoP_N"/>
</dbReference>
<dbReference type="PANTHER" id="PTHR33751">
    <property type="entry name" value="CBB3-TYPE CYTOCHROME C OXIDASE SUBUNIT FIXP"/>
    <property type="match status" value="1"/>
</dbReference>
<evidence type="ECO:0000256" key="15">
    <source>
        <dbReference type="ARBA" id="ARBA00023002"/>
    </source>
</evidence>
<evidence type="ECO:0000256" key="9">
    <source>
        <dbReference type="ARBA" id="ARBA00022692"/>
    </source>
</evidence>
<dbReference type="GO" id="GO:0005886">
    <property type="term" value="C:plasma membrane"/>
    <property type="evidence" value="ECO:0007669"/>
    <property type="project" value="UniProtKB-SubCell"/>
</dbReference>
<gene>
    <name evidence="25" type="ORF">FHR21_000190</name>
</gene>
<evidence type="ECO:0000256" key="16">
    <source>
        <dbReference type="ARBA" id="ARBA00023004"/>
    </source>
</evidence>
<dbReference type="InterPro" id="IPR009056">
    <property type="entry name" value="Cyt_c-like_dom"/>
</dbReference>
<keyword evidence="16 19" id="KW-0408">Iron</keyword>
<evidence type="ECO:0000256" key="6">
    <source>
        <dbReference type="ARBA" id="ARBA00022519"/>
    </source>
</evidence>
<feature type="domain" description="Cytochrome c" evidence="24">
    <location>
        <begin position="109"/>
        <end position="200"/>
    </location>
</feature>
<evidence type="ECO:0000256" key="19">
    <source>
        <dbReference type="PIRNR" id="PIRNR000006"/>
    </source>
</evidence>
<dbReference type="SUPFAM" id="SSF46626">
    <property type="entry name" value="Cytochrome c"/>
    <property type="match status" value="2"/>
</dbReference>
<dbReference type="GO" id="GO:0005506">
    <property type="term" value="F:iron ion binding"/>
    <property type="evidence" value="ECO:0007669"/>
    <property type="project" value="InterPro"/>
</dbReference>
<evidence type="ECO:0000256" key="11">
    <source>
        <dbReference type="ARBA" id="ARBA00022737"/>
    </source>
</evidence>
<feature type="binding site" description="covalent" evidence="21">
    <location>
        <position position="125"/>
    </location>
    <ligand>
        <name>heme c</name>
        <dbReference type="ChEBI" id="CHEBI:61717"/>
        <label>1</label>
    </ligand>
</feature>
<feature type="binding site" description="axial binding residue" evidence="20">
    <location>
        <position position="126"/>
    </location>
    <ligand>
        <name>heme c</name>
        <dbReference type="ChEBI" id="CHEBI:61717"/>
        <label>1</label>
    </ligand>
    <ligandPart>
        <name>Fe</name>
        <dbReference type="ChEBI" id="CHEBI:18248"/>
    </ligandPart>
</feature>
<dbReference type="InterPro" id="IPR038414">
    <property type="entry name" value="CcoP_N_sf"/>
</dbReference>
<sequence length="316" mass="33543">MAENRRIDEVTGTSTSGHEWDGIEELDTPMPRWWLWSLYATIVWGIAYVILYPAWPMIHGATEGVLGWSSRGQLEAEMQADAQRRAPVMNAIAATAIADLPAKPELMQAAVQGGAAAFRVHCVQCHGAGGAGVKTLYPSLTDDDWLWGGDLATIDYTITHGIRNPDHKATRTSLMPAFGRDGILDAGQIADVVSHVRVISRQEKPSASSARGAALFEANCAVCHGPAGEGGREVGAPKLTDSIWLYGGDRASITATVTEPRNGVMPRWNSRLDPVTIKMLAAYVYSLGGGEKAPAPNPAVASEGSGTEGLGADGQR</sequence>
<dbReference type="UniPathway" id="UPA00705"/>
<keyword evidence="17 19" id="KW-0406">Ion transport</keyword>
<evidence type="ECO:0000256" key="5">
    <source>
        <dbReference type="ARBA" id="ARBA00022475"/>
    </source>
</evidence>
<feature type="binding site" description="covalent" evidence="21">
    <location>
        <position position="223"/>
    </location>
    <ligand>
        <name>heme c</name>
        <dbReference type="ChEBI" id="CHEBI:61717"/>
        <label>2</label>
    </ligand>
</feature>
<dbReference type="InterPro" id="IPR008168">
    <property type="entry name" value="Cyt_C_IC"/>
</dbReference>
<dbReference type="PROSITE" id="PS51007">
    <property type="entry name" value="CYTC"/>
    <property type="match status" value="2"/>
</dbReference>
<keyword evidence="18 19" id="KW-0472">Membrane</keyword>
<dbReference type="Gene3D" id="6.10.280.130">
    <property type="match status" value="1"/>
</dbReference>
<dbReference type="GO" id="GO:0009055">
    <property type="term" value="F:electron transfer activity"/>
    <property type="evidence" value="ECO:0007669"/>
    <property type="project" value="InterPro"/>
</dbReference>
<comment type="similarity">
    <text evidence="3 19">Belongs to the CcoP / FixP family.</text>
</comment>
<evidence type="ECO:0000256" key="13">
    <source>
        <dbReference type="ARBA" id="ARBA00022982"/>
    </source>
</evidence>
<keyword evidence="11" id="KW-0677">Repeat</keyword>
<dbReference type="PIRSF" id="PIRSF000006">
    <property type="entry name" value="Cbb3-Cox_fixP"/>
    <property type="match status" value="1"/>
</dbReference>
<evidence type="ECO:0000259" key="24">
    <source>
        <dbReference type="PROSITE" id="PS51007"/>
    </source>
</evidence>
<organism evidence="25 26">
    <name type="scientific">Sphingopyxis panaciterrulae</name>
    <dbReference type="NCBI Taxonomy" id="462372"/>
    <lineage>
        <taxon>Bacteria</taxon>
        <taxon>Pseudomonadati</taxon>
        <taxon>Pseudomonadota</taxon>
        <taxon>Alphaproteobacteria</taxon>
        <taxon>Sphingomonadales</taxon>
        <taxon>Sphingomonadaceae</taxon>
        <taxon>Sphingopyxis</taxon>
    </lineage>
</organism>
<name>A0A7W9EQ56_9SPHN</name>
<keyword evidence="7 19" id="KW-0349">Heme</keyword>
<dbReference type="NCBIfam" id="TIGR00782">
    <property type="entry name" value="ccoP"/>
    <property type="match status" value="1"/>
</dbReference>
<dbReference type="EMBL" id="JACIJH010000001">
    <property type="protein sequence ID" value="MBB5704865.1"/>
    <property type="molecule type" value="Genomic_DNA"/>
</dbReference>
<dbReference type="Proteomes" id="UP000537161">
    <property type="component" value="Unassembled WGS sequence"/>
</dbReference>
<keyword evidence="26" id="KW-1185">Reference proteome</keyword>
<accession>A0A7W9EQ56</accession>
<keyword evidence="10 19" id="KW-0479">Metal-binding</keyword>
<comment type="cofactor">
    <cofactor evidence="19 21">
        <name>heme c</name>
        <dbReference type="ChEBI" id="CHEBI:61717"/>
    </cofactor>
    <text evidence="19 21">Binds 2 heme C groups per subunit.</text>
</comment>
<evidence type="ECO:0000256" key="21">
    <source>
        <dbReference type="PIRSR" id="PIRSR000006-2"/>
    </source>
</evidence>
<dbReference type="InterPro" id="IPR004678">
    <property type="entry name" value="Cyt_c_oxidase_cbb3_su3"/>
</dbReference>
<comment type="subunit">
    <text evidence="19">Component of the cbb3-type cytochrome c oxidase.</text>
</comment>
<feature type="transmembrane region" description="Helical" evidence="23">
    <location>
        <begin position="33"/>
        <end position="51"/>
    </location>
</feature>
<keyword evidence="8 19" id="KW-0679">Respiratory chain</keyword>
<evidence type="ECO:0000256" key="8">
    <source>
        <dbReference type="ARBA" id="ARBA00022660"/>
    </source>
</evidence>
<keyword evidence="13 19" id="KW-0249">Electron transport</keyword>
<dbReference type="GO" id="GO:1902600">
    <property type="term" value="P:proton transmembrane transport"/>
    <property type="evidence" value="ECO:0007669"/>
    <property type="project" value="UniProtKB-KW"/>
</dbReference>
<dbReference type="GO" id="GO:0020037">
    <property type="term" value="F:heme binding"/>
    <property type="evidence" value="ECO:0007669"/>
    <property type="project" value="InterPro"/>
</dbReference>
<evidence type="ECO:0000256" key="22">
    <source>
        <dbReference type="SAM" id="MobiDB-lite"/>
    </source>
</evidence>
<evidence type="ECO:0000256" key="10">
    <source>
        <dbReference type="ARBA" id="ARBA00022723"/>
    </source>
</evidence>
<dbReference type="Pfam" id="PF14715">
    <property type="entry name" value="FixP_N"/>
    <property type="match status" value="1"/>
</dbReference>
<dbReference type="InterPro" id="IPR050597">
    <property type="entry name" value="Cytochrome_c_Oxidase_Subunit"/>
</dbReference>
<evidence type="ECO:0000256" key="18">
    <source>
        <dbReference type="ARBA" id="ARBA00023136"/>
    </source>
</evidence>
<evidence type="ECO:0000256" key="14">
    <source>
        <dbReference type="ARBA" id="ARBA00022989"/>
    </source>
</evidence>
<evidence type="ECO:0000256" key="17">
    <source>
        <dbReference type="ARBA" id="ARBA00023065"/>
    </source>
</evidence>
<feature type="binding site" description="covalent" evidence="21">
    <location>
        <position position="122"/>
    </location>
    <ligand>
        <name>heme c</name>
        <dbReference type="ChEBI" id="CHEBI:61717"/>
        <label>1</label>
    </ligand>
</feature>
<keyword evidence="5 19" id="KW-1003">Cell membrane</keyword>
<feature type="binding site" description="axial binding residue" evidence="20">
    <location>
        <position position="224"/>
    </location>
    <ligand>
        <name>heme c</name>
        <dbReference type="ChEBI" id="CHEBI:61717"/>
        <label>2</label>
    </ligand>
    <ligandPart>
        <name>Fe</name>
        <dbReference type="ChEBI" id="CHEBI:18248"/>
    </ligandPart>
</feature>
<keyword evidence="15 19" id="KW-0560">Oxidoreductase</keyword>